<dbReference type="PROSITE" id="PS51257">
    <property type="entry name" value="PROKAR_LIPOPROTEIN"/>
    <property type="match status" value="1"/>
</dbReference>
<accession>A0AAN1Q1Y5</accession>
<dbReference type="RefSeq" id="WP_057717807.1">
    <property type="nucleotide sequence ID" value="NZ_BJZD01000037.1"/>
</dbReference>
<feature type="compositionally biased region" description="Low complexity" evidence="1">
    <location>
        <begin position="313"/>
        <end position="324"/>
    </location>
</feature>
<dbReference type="EMBL" id="CP032751">
    <property type="protein sequence ID" value="AYJ36175.1"/>
    <property type="molecule type" value="Genomic_DNA"/>
</dbReference>
<sequence>MKKRLTIGAVILASLALASCGNSTNKSSELSSNSSSLVAAKRKKATSLSESKVKASSESSSTAKTATNNSTQVLTKLVSYTDKESAGPTQNYYWDNGKAKLTNFDSMKAGKYAFSADNQGRSSVAKAMLTYAEYQASKGSRQGTPLDPPSWPSTNPKVAIHYGLTDRVYHGFLYNRSHSIADSLLGSGSYTSEYNFTTGTRPQNVGANQEGGMRYAEELVENYWNTHSNSKNTVSYETTPLYKGNERIPRGSLVDIKSSDNQLNKEVVVINSVEGIKINYNNGSNDAKAYQSSSRSESSKKYVSEAPKKHSETSTTNSSSSVSTKQNSAYTTNGSWTVAASGMVFVSNSNKYYSQVTNPGNYQYISQSSAQADGAQQASRGNQYARP</sequence>
<keyword evidence="2" id="KW-0732">Signal</keyword>
<feature type="region of interest" description="Disordered" evidence="1">
    <location>
        <begin position="367"/>
        <end position="387"/>
    </location>
</feature>
<feature type="signal peptide" evidence="2">
    <location>
        <begin position="1"/>
        <end position="18"/>
    </location>
</feature>
<dbReference type="EMBL" id="CP032751">
    <property type="protein sequence ID" value="AYJ36126.1"/>
    <property type="molecule type" value="Genomic_DNA"/>
</dbReference>
<dbReference type="AlphaFoldDB" id="A0AAN1Q1Y5"/>
<gene>
    <name evidence="4" type="ORF">LPA65_10020</name>
    <name evidence="5" type="ORF">LPA65_10335</name>
    <name evidence="6" type="ORF">LPA65_10650</name>
</gene>
<feature type="region of interest" description="Disordered" evidence="1">
    <location>
        <begin position="23"/>
        <end position="68"/>
    </location>
</feature>
<dbReference type="EMBL" id="CP032751">
    <property type="protein sequence ID" value="AYJ36073.1"/>
    <property type="molecule type" value="Genomic_DNA"/>
</dbReference>
<evidence type="ECO:0000313" key="7">
    <source>
        <dbReference type="Proteomes" id="UP000281644"/>
    </source>
</evidence>
<protein>
    <submittedName>
        <fullName evidence="5">Deoxyribonuclease</fullName>
    </submittedName>
</protein>
<feature type="compositionally biased region" description="Low complexity" evidence="1">
    <location>
        <begin position="23"/>
        <end position="36"/>
    </location>
</feature>
<feature type="chain" id="PRO_5042793361" evidence="2">
    <location>
        <begin position="19"/>
        <end position="387"/>
    </location>
</feature>
<dbReference type="Gene3D" id="3.40.570.10">
    <property type="entry name" value="Extracellular Endonuclease, subunit A"/>
    <property type="match status" value="1"/>
</dbReference>
<evidence type="ECO:0000256" key="2">
    <source>
        <dbReference type="SAM" id="SignalP"/>
    </source>
</evidence>
<dbReference type="KEGG" id="larg:LPA65_10335"/>
<evidence type="ECO:0000313" key="6">
    <source>
        <dbReference type="EMBL" id="AYJ36175.1"/>
    </source>
</evidence>
<organism evidence="5 7">
    <name type="scientific">Lactiplantibacillus argentoratensis</name>
    <dbReference type="NCBI Taxonomy" id="271881"/>
    <lineage>
        <taxon>Bacteria</taxon>
        <taxon>Bacillati</taxon>
        <taxon>Bacillota</taxon>
        <taxon>Bacilli</taxon>
        <taxon>Lactobacillales</taxon>
        <taxon>Lactobacillaceae</taxon>
        <taxon>Lactiplantibacillus</taxon>
    </lineage>
</organism>
<dbReference type="InterPro" id="IPR044927">
    <property type="entry name" value="Endonuclea_NS_2"/>
</dbReference>
<feature type="compositionally biased region" description="Low complexity" evidence="1">
    <location>
        <begin position="46"/>
        <end position="68"/>
    </location>
</feature>
<name>A0AAN1Q1Y5_9LACO</name>
<evidence type="ECO:0000256" key="1">
    <source>
        <dbReference type="SAM" id="MobiDB-lite"/>
    </source>
</evidence>
<reference evidence="5 7" key="1">
    <citation type="submission" date="2018-10" db="EMBL/GenBank/DDBJ databases">
        <title>Genome sequencing of Lactobacillus species.</title>
        <authorList>
            <person name="Baek C."/>
            <person name="Yi H."/>
        </authorList>
    </citation>
    <scope>NUCLEOTIDE SEQUENCE [LARGE SCALE GENOMIC DNA]</scope>
    <source>
        <strain evidence="5 7">DSM 16365</strain>
    </source>
</reference>
<feature type="region of interest" description="Disordered" evidence="1">
    <location>
        <begin position="281"/>
        <end position="329"/>
    </location>
</feature>
<feature type="compositionally biased region" description="Low complexity" evidence="1">
    <location>
        <begin position="367"/>
        <end position="379"/>
    </location>
</feature>
<feature type="domain" description="Type VII secretion system protein EssD-like" evidence="3">
    <location>
        <begin position="113"/>
        <end position="258"/>
    </location>
</feature>
<dbReference type="InterPro" id="IPR044929">
    <property type="entry name" value="DNA/RNA_non-sp_Endonuclease_sf"/>
</dbReference>
<dbReference type="Proteomes" id="UP000281644">
    <property type="component" value="Chromosome"/>
</dbReference>
<feature type="compositionally biased region" description="Basic and acidic residues" evidence="1">
    <location>
        <begin position="297"/>
        <end position="312"/>
    </location>
</feature>
<evidence type="ECO:0000313" key="5">
    <source>
        <dbReference type="EMBL" id="AYJ36126.1"/>
    </source>
</evidence>
<dbReference type="KEGG" id="larg:LPA65_10020"/>
<evidence type="ECO:0000259" key="3">
    <source>
        <dbReference type="Pfam" id="PF13930"/>
    </source>
</evidence>
<proteinExistence type="predicted"/>
<dbReference type="Pfam" id="PF13930">
    <property type="entry name" value="Endonuclea_NS_2"/>
    <property type="match status" value="1"/>
</dbReference>
<evidence type="ECO:0000313" key="4">
    <source>
        <dbReference type="EMBL" id="AYJ36073.1"/>
    </source>
</evidence>
<dbReference type="KEGG" id="larg:LPA65_10650"/>